<keyword evidence="1" id="KW-0175">Coiled coil</keyword>
<feature type="region of interest" description="Disordered" evidence="2">
    <location>
        <begin position="1"/>
        <end position="35"/>
    </location>
</feature>
<dbReference type="AlphaFoldDB" id="A0A0L0S303"/>
<dbReference type="Proteomes" id="UP000054350">
    <property type="component" value="Unassembled WGS sequence"/>
</dbReference>
<name>A0A0L0S303_ALLM3</name>
<evidence type="ECO:0000256" key="1">
    <source>
        <dbReference type="SAM" id="Coils"/>
    </source>
</evidence>
<reference evidence="3 4" key="1">
    <citation type="submission" date="2009-11" db="EMBL/GenBank/DDBJ databases">
        <title>Annotation of Allomyces macrogynus ATCC 38327.</title>
        <authorList>
            <consortium name="The Broad Institute Genome Sequencing Platform"/>
            <person name="Russ C."/>
            <person name="Cuomo C."/>
            <person name="Burger G."/>
            <person name="Gray M.W."/>
            <person name="Holland P.W.H."/>
            <person name="King N."/>
            <person name="Lang F.B.F."/>
            <person name="Roger A.J."/>
            <person name="Ruiz-Trillo I."/>
            <person name="Young S.K."/>
            <person name="Zeng Q."/>
            <person name="Gargeya S."/>
            <person name="Fitzgerald M."/>
            <person name="Haas B."/>
            <person name="Abouelleil A."/>
            <person name="Alvarado L."/>
            <person name="Arachchi H.M."/>
            <person name="Berlin A."/>
            <person name="Chapman S.B."/>
            <person name="Gearin G."/>
            <person name="Goldberg J."/>
            <person name="Griggs A."/>
            <person name="Gujja S."/>
            <person name="Hansen M."/>
            <person name="Heiman D."/>
            <person name="Howarth C."/>
            <person name="Larimer J."/>
            <person name="Lui A."/>
            <person name="MacDonald P.J.P."/>
            <person name="McCowen C."/>
            <person name="Montmayeur A."/>
            <person name="Murphy C."/>
            <person name="Neiman D."/>
            <person name="Pearson M."/>
            <person name="Priest M."/>
            <person name="Roberts A."/>
            <person name="Saif S."/>
            <person name="Shea T."/>
            <person name="Sisk P."/>
            <person name="Stolte C."/>
            <person name="Sykes S."/>
            <person name="Wortman J."/>
            <person name="Nusbaum C."/>
            <person name="Birren B."/>
        </authorList>
    </citation>
    <scope>NUCLEOTIDE SEQUENCE [LARGE SCALE GENOMIC DNA]</scope>
    <source>
        <strain evidence="3 4">ATCC 38327</strain>
    </source>
</reference>
<dbReference type="Gene3D" id="1.10.287.1490">
    <property type="match status" value="1"/>
</dbReference>
<evidence type="ECO:0000313" key="3">
    <source>
        <dbReference type="EMBL" id="KNE56947.1"/>
    </source>
</evidence>
<reference evidence="4" key="2">
    <citation type="submission" date="2009-11" db="EMBL/GenBank/DDBJ databases">
        <title>The Genome Sequence of Allomyces macrogynus strain ATCC 38327.</title>
        <authorList>
            <consortium name="The Broad Institute Genome Sequencing Platform"/>
            <person name="Russ C."/>
            <person name="Cuomo C."/>
            <person name="Shea T."/>
            <person name="Young S.K."/>
            <person name="Zeng Q."/>
            <person name="Koehrsen M."/>
            <person name="Haas B."/>
            <person name="Borodovsky M."/>
            <person name="Guigo R."/>
            <person name="Alvarado L."/>
            <person name="Berlin A."/>
            <person name="Borenstein D."/>
            <person name="Chen Z."/>
            <person name="Engels R."/>
            <person name="Freedman E."/>
            <person name="Gellesch M."/>
            <person name="Goldberg J."/>
            <person name="Griggs A."/>
            <person name="Gujja S."/>
            <person name="Heiman D."/>
            <person name="Hepburn T."/>
            <person name="Howarth C."/>
            <person name="Jen D."/>
            <person name="Larson L."/>
            <person name="Lewis B."/>
            <person name="Mehta T."/>
            <person name="Park D."/>
            <person name="Pearson M."/>
            <person name="Roberts A."/>
            <person name="Saif S."/>
            <person name="Shenoy N."/>
            <person name="Sisk P."/>
            <person name="Stolte C."/>
            <person name="Sykes S."/>
            <person name="Walk T."/>
            <person name="White J."/>
            <person name="Yandava C."/>
            <person name="Burger G."/>
            <person name="Gray M.W."/>
            <person name="Holland P.W.H."/>
            <person name="King N."/>
            <person name="Lang F.B.F."/>
            <person name="Roger A.J."/>
            <person name="Ruiz-Trillo I."/>
            <person name="Lander E."/>
            <person name="Nusbaum C."/>
        </authorList>
    </citation>
    <scope>NUCLEOTIDE SEQUENCE [LARGE SCALE GENOMIC DNA]</scope>
    <source>
        <strain evidence="4">ATCC 38327</strain>
    </source>
</reference>
<gene>
    <name evidence="3" type="ORF">AMAG_02714</name>
</gene>
<accession>A0A0L0S303</accession>
<protein>
    <submittedName>
        <fullName evidence="3">Uncharacterized protein</fullName>
    </submittedName>
</protein>
<feature type="compositionally biased region" description="Pro residues" evidence="2">
    <location>
        <begin position="1"/>
        <end position="29"/>
    </location>
</feature>
<dbReference type="OrthoDB" id="5566547at2759"/>
<keyword evidence="4" id="KW-1185">Reference proteome</keyword>
<feature type="coiled-coil region" evidence="1">
    <location>
        <begin position="154"/>
        <end position="216"/>
    </location>
</feature>
<organism evidence="3 4">
    <name type="scientific">Allomyces macrogynus (strain ATCC 38327)</name>
    <name type="common">Allomyces javanicus var. macrogynus</name>
    <dbReference type="NCBI Taxonomy" id="578462"/>
    <lineage>
        <taxon>Eukaryota</taxon>
        <taxon>Fungi</taxon>
        <taxon>Fungi incertae sedis</taxon>
        <taxon>Blastocladiomycota</taxon>
        <taxon>Blastocladiomycetes</taxon>
        <taxon>Blastocladiales</taxon>
        <taxon>Blastocladiaceae</taxon>
        <taxon>Allomyces</taxon>
    </lineage>
</organism>
<dbReference type="VEuPathDB" id="FungiDB:AMAG_02714"/>
<evidence type="ECO:0000313" key="4">
    <source>
        <dbReference type="Proteomes" id="UP000054350"/>
    </source>
</evidence>
<evidence type="ECO:0000256" key="2">
    <source>
        <dbReference type="SAM" id="MobiDB-lite"/>
    </source>
</evidence>
<proteinExistence type="predicted"/>
<dbReference type="EMBL" id="GG745331">
    <property type="protein sequence ID" value="KNE56947.1"/>
    <property type="molecule type" value="Genomic_DNA"/>
</dbReference>
<sequence length="529" mass="56650">MDLSATPPPAAPAPAPAPAPSPSPTPGTAPAPNDDALAQLVAQVQEQALPSRELFAAMRSDPAGPIQMCALAQVFQQQNAAAALRPDTLSSDEFLQHPLNHFAQTPESIAGDLEQLQTVHDNAHFTIVERFTKLEVLGRLLPADVPVFYSNDDANELGNAVMELQDIIAQAKAEADEVKTILTELATDVAHKERSIEQMLAEIDALVEESARLARQPRPQPHKSDELRHAAEFLKAEVGRATAHLATQQTDLDTLMAAHESLTAQHMAATATVMHFQTLLADREAALAGAVRHFGHRDVRVQRSMRAAQARHRVLRHVTGIGAIEAARDRHELTVRCAARPVEVAGPAVMPVATASASAAETSTALEVVWSDAGVAVREDGVPLPCGDLAPADTVPRVADPARATDTTMRMHEIEARAWMARAVIAQCRLVEEAGFGCELVEPASVVALVGSDRPGRPAMVVQVAVGKRKLLIGLDECAGLMRAVVHGGRALTERESGEFIAHSRIVRADWNTAPTPILDLATWAHDHL</sequence>